<evidence type="ECO:0000313" key="3">
    <source>
        <dbReference type="Proteomes" id="UP001224775"/>
    </source>
</evidence>
<sequence length="392" mass="42415">MMPAQNLRGVFDEMMMLKGSDGRDLAVRELGKKSKSDPKKSEKEEGEESTGTGSDDNPCKKPNPCDKGEQCIPGDGSNYTCVTKSKKSKSDPKKSEKEEGEESTGTGSDDNPCKKPNPCDKGEQCIPGDGSNYTCVTKSKKSKSDPKKSEKEEGEESTGTGSDDNPCKKPNPCDKGEQCIPGDGSNYTCVTKKTLSVSSGSGSDSSSGSGSDSSSGSGSEDSSSSSSSTSSSDRRSCAARVRSIAVVVNGDDEDVKSCAKKLRSNDSMTRYLNKNFHPKRIGDFEVVKVGDCSSNKVKNKLKELESNRRSNTNDKVKTVFVVVSKGDFSDDCKRAIRKLPDKIEKDLRCGQIRRMDDDQTDSDDNFIIRVKSESQCTTRKLEKKMLDAADLN</sequence>
<dbReference type="AlphaFoldDB" id="A0AAD8YFT3"/>
<evidence type="ECO:0000256" key="1">
    <source>
        <dbReference type="SAM" id="MobiDB-lite"/>
    </source>
</evidence>
<comment type="caution">
    <text evidence="2">The sequence shown here is derived from an EMBL/GenBank/DDBJ whole genome shotgun (WGS) entry which is preliminary data.</text>
</comment>
<gene>
    <name evidence="2" type="ORF">QTG54_004748</name>
</gene>
<feature type="compositionally biased region" description="Low complexity" evidence="1">
    <location>
        <begin position="196"/>
        <end position="231"/>
    </location>
</feature>
<feature type="compositionally biased region" description="Basic and acidic residues" evidence="1">
    <location>
        <begin position="20"/>
        <end position="43"/>
    </location>
</feature>
<keyword evidence="3" id="KW-1185">Reference proteome</keyword>
<reference evidence="2" key="1">
    <citation type="submission" date="2023-06" db="EMBL/GenBank/DDBJ databases">
        <title>Survivors Of The Sea: Transcriptome response of Skeletonema marinoi to long-term dormancy.</title>
        <authorList>
            <person name="Pinder M.I.M."/>
            <person name="Kourtchenko O."/>
            <person name="Robertson E.K."/>
            <person name="Larsson T."/>
            <person name="Maumus F."/>
            <person name="Osuna-Cruz C.M."/>
            <person name="Vancaester E."/>
            <person name="Stenow R."/>
            <person name="Vandepoele K."/>
            <person name="Ploug H."/>
            <person name="Bruchert V."/>
            <person name="Godhe A."/>
            <person name="Topel M."/>
        </authorList>
    </citation>
    <scope>NUCLEOTIDE SEQUENCE</scope>
    <source>
        <strain evidence="2">R05AC</strain>
    </source>
</reference>
<feature type="compositionally biased region" description="Basic and acidic residues" evidence="1">
    <location>
        <begin position="142"/>
        <end position="151"/>
    </location>
</feature>
<feature type="region of interest" description="Disordered" evidence="1">
    <location>
        <begin position="17"/>
        <end position="169"/>
    </location>
</feature>
<organism evidence="2 3">
    <name type="scientific">Skeletonema marinoi</name>
    <dbReference type="NCBI Taxonomy" id="267567"/>
    <lineage>
        <taxon>Eukaryota</taxon>
        <taxon>Sar</taxon>
        <taxon>Stramenopiles</taxon>
        <taxon>Ochrophyta</taxon>
        <taxon>Bacillariophyta</taxon>
        <taxon>Coscinodiscophyceae</taxon>
        <taxon>Thalassiosirophycidae</taxon>
        <taxon>Thalassiosirales</taxon>
        <taxon>Skeletonemataceae</taxon>
        <taxon>Skeletonema</taxon>
        <taxon>Skeletonema marinoi-dohrnii complex</taxon>
    </lineage>
</organism>
<proteinExistence type="predicted"/>
<dbReference type="EMBL" id="JATAAI010000007">
    <property type="protein sequence ID" value="KAK1744215.1"/>
    <property type="molecule type" value="Genomic_DNA"/>
</dbReference>
<accession>A0AAD8YFT3</accession>
<name>A0AAD8YFT3_9STRA</name>
<protein>
    <submittedName>
        <fullName evidence="2">Uncharacterized protein</fullName>
    </submittedName>
</protein>
<feature type="compositionally biased region" description="Basic and acidic residues" evidence="1">
    <location>
        <begin position="111"/>
        <end position="123"/>
    </location>
</feature>
<evidence type="ECO:0000313" key="2">
    <source>
        <dbReference type="EMBL" id="KAK1744215.1"/>
    </source>
</evidence>
<dbReference type="Proteomes" id="UP001224775">
    <property type="component" value="Unassembled WGS sequence"/>
</dbReference>
<feature type="region of interest" description="Disordered" evidence="1">
    <location>
        <begin position="195"/>
        <end position="239"/>
    </location>
</feature>
<feature type="compositionally biased region" description="Basic and acidic residues" evidence="1">
    <location>
        <begin position="57"/>
        <end position="69"/>
    </location>
</feature>
<feature type="compositionally biased region" description="Basic and acidic residues" evidence="1">
    <location>
        <begin position="88"/>
        <end position="97"/>
    </location>
</feature>